<dbReference type="KEGG" id="lgi:LOTGIDRAFT_103976"/>
<sequence>MLRNGEYIGFNIDLLKHLAEKLHFTYEIFDVTNKKYKNNQNGQLIGLVQELINGNASMAIGALEVTAQREEVVSFSYTILSSKASLLIKKGESTRNFFQFLGPFSTGLWLMIMGFVVAAGLIMYIMSRYDQTQSQSEKRFNLKESMWYSVNILLQGTTDYSPQTTSTRTIISFFWFCVLVIDAAYTANLAAYLTLQQIDNRIRTVYDLSGQTTTLYGLEKDSSIMHFFKEQKEDPYERMWAFMKLNEEEALLTDKNDIIDRVAGGKFAFIADGVVNDYYAQSNCDIESVEQHFGGKDYSLGLPRGAPYRDDINRALLELKEEGVLDGLKEKWWSAGSNCSDEGKARSISDKTTAELQIENMFGVFLVLSGFVVLAIVWEIIDRINNCRVSMKKPSSKPPSEEILPEYKPYNT</sequence>
<dbReference type="FunFam" id="1.10.287.70:FF:000143">
    <property type="entry name" value="Probable glutamate receptor"/>
    <property type="match status" value="1"/>
</dbReference>
<dbReference type="GO" id="GO:0043226">
    <property type="term" value="C:organelle"/>
    <property type="evidence" value="ECO:0007669"/>
    <property type="project" value="UniProtKB-ARBA"/>
</dbReference>
<dbReference type="AlphaFoldDB" id="V4AUP3"/>
<dbReference type="Pfam" id="PF00060">
    <property type="entry name" value="Lig_chan"/>
    <property type="match status" value="1"/>
</dbReference>
<evidence type="ECO:0000256" key="5">
    <source>
        <dbReference type="ARBA" id="ARBA00023054"/>
    </source>
</evidence>
<dbReference type="OrthoDB" id="5984008at2759"/>
<dbReference type="OMA" id="EQTEIMY"/>
<keyword evidence="3 13" id="KW-0812">Transmembrane</keyword>
<gene>
    <name evidence="16" type="ORF">LOTGIDRAFT_103976</name>
</gene>
<dbReference type="Gene3D" id="1.10.287.70">
    <property type="match status" value="1"/>
</dbReference>
<evidence type="ECO:0000256" key="12">
    <source>
        <dbReference type="SAM" id="MobiDB-lite"/>
    </source>
</evidence>
<keyword evidence="10" id="KW-1071">Ligand-gated ion channel</keyword>
<comment type="subcellular location">
    <subcellularLocation>
        <location evidence="1">Membrane</location>
        <topology evidence="1">Multi-pass membrane protein</topology>
    </subcellularLocation>
</comment>
<dbReference type="InterPro" id="IPR001320">
    <property type="entry name" value="Iontro_rcpt_C"/>
</dbReference>
<feature type="transmembrane region" description="Helical" evidence="13">
    <location>
        <begin position="173"/>
        <end position="195"/>
    </location>
</feature>
<accession>V4AUP3</accession>
<evidence type="ECO:0000259" key="15">
    <source>
        <dbReference type="SMART" id="SM00918"/>
    </source>
</evidence>
<dbReference type="Proteomes" id="UP000030746">
    <property type="component" value="Unassembled WGS sequence"/>
</dbReference>
<proteinExistence type="predicted"/>
<keyword evidence="8" id="KW-0675">Receptor</keyword>
<dbReference type="SMART" id="SM00918">
    <property type="entry name" value="Lig_chan-Glu_bd"/>
    <property type="match status" value="1"/>
</dbReference>
<keyword evidence="9" id="KW-0325">Glycoprotein</keyword>
<dbReference type="GO" id="GO:0005886">
    <property type="term" value="C:plasma membrane"/>
    <property type="evidence" value="ECO:0007669"/>
    <property type="project" value="UniProtKB-ARBA"/>
</dbReference>
<evidence type="ECO:0000256" key="3">
    <source>
        <dbReference type="ARBA" id="ARBA00022692"/>
    </source>
</evidence>
<dbReference type="EMBL" id="KB201304">
    <property type="protein sequence ID" value="ESO97501.1"/>
    <property type="molecule type" value="Genomic_DNA"/>
</dbReference>
<keyword evidence="11" id="KW-0407">Ion channel</keyword>
<keyword evidence="2" id="KW-0813">Transport</keyword>
<dbReference type="SUPFAM" id="SSF81324">
    <property type="entry name" value="Voltage-gated potassium channels"/>
    <property type="match status" value="1"/>
</dbReference>
<name>V4AUP3_LOTGI</name>
<evidence type="ECO:0000256" key="8">
    <source>
        <dbReference type="ARBA" id="ARBA00023170"/>
    </source>
</evidence>
<keyword evidence="17" id="KW-1185">Reference proteome</keyword>
<keyword evidence="7 13" id="KW-0472">Membrane</keyword>
<evidence type="ECO:0000256" key="1">
    <source>
        <dbReference type="ARBA" id="ARBA00004141"/>
    </source>
</evidence>
<keyword evidence="4 13" id="KW-1133">Transmembrane helix</keyword>
<feature type="transmembrane region" description="Helical" evidence="13">
    <location>
        <begin position="107"/>
        <end position="126"/>
    </location>
</feature>
<evidence type="ECO:0000256" key="9">
    <source>
        <dbReference type="ARBA" id="ARBA00023180"/>
    </source>
</evidence>
<evidence type="ECO:0000256" key="6">
    <source>
        <dbReference type="ARBA" id="ARBA00023065"/>
    </source>
</evidence>
<dbReference type="InterPro" id="IPR019594">
    <property type="entry name" value="Glu/Gly-bd"/>
</dbReference>
<evidence type="ECO:0000313" key="16">
    <source>
        <dbReference type="EMBL" id="ESO97501.1"/>
    </source>
</evidence>
<feature type="domain" description="Ionotropic glutamate receptor C-terminal" evidence="14">
    <location>
        <begin position="1"/>
        <end position="335"/>
    </location>
</feature>
<keyword evidence="5" id="KW-0175">Coiled coil</keyword>
<evidence type="ECO:0000256" key="10">
    <source>
        <dbReference type="ARBA" id="ARBA00023286"/>
    </source>
</evidence>
<dbReference type="SMART" id="SM00079">
    <property type="entry name" value="PBPe"/>
    <property type="match status" value="1"/>
</dbReference>
<evidence type="ECO:0000313" key="17">
    <source>
        <dbReference type="Proteomes" id="UP000030746"/>
    </source>
</evidence>
<dbReference type="PANTHER" id="PTHR18966">
    <property type="entry name" value="IONOTROPIC GLUTAMATE RECEPTOR"/>
    <property type="match status" value="1"/>
</dbReference>
<dbReference type="RefSeq" id="XP_009051368.1">
    <property type="nucleotide sequence ID" value="XM_009053120.1"/>
</dbReference>
<evidence type="ECO:0000256" key="2">
    <source>
        <dbReference type="ARBA" id="ARBA00022448"/>
    </source>
</evidence>
<feature type="domain" description="Ionotropic glutamate receptor L-glutamate and glycine-binding" evidence="15">
    <location>
        <begin position="1"/>
        <end position="53"/>
    </location>
</feature>
<dbReference type="Pfam" id="PF10613">
    <property type="entry name" value="Lig_chan-Glu_bd"/>
    <property type="match status" value="1"/>
</dbReference>
<evidence type="ECO:0000256" key="7">
    <source>
        <dbReference type="ARBA" id="ARBA00023136"/>
    </source>
</evidence>
<feature type="region of interest" description="Disordered" evidence="12">
    <location>
        <begin position="391"/>
        <end position="412"/>
    </location>
</feature>
<evidence type="ECO:0000259" key="14">
    <source>
        <dbReference type="SMART" id="SM00079"/>
    </source>
</evidence>
<dbReference type="CTD" id="20229806"/>
<reference evidence="16 17" key="1">
    <citation type="journal article" date="2013" name="Nature">
        <title>Insights into bilaterian evolution from three spiralian genomes.</title>
        <authorList>
            <person name="Simakov O."/>
            <person name="Marletaz F."/>
            <person name="Cho S.J."/>
            <person name="Edsinger-Gonzales E."/>
            <person name="Havlak P."/>
            <person name="Hellsten U."/>
            <person name="Kuo D.H."/>
            <person name="Larsson T."/>
            <person name="Lv J."/>
            <person name="Arendt D."/>
            <person name="Savage R."/>
            <person name="Osoegawa K."/>
            <person name="de Jong P."/>
            <person name="Grimwood J."/>
            <person name="Chapman J.A."/>
            <person name="Shapiro H."/>
            <person name="Aerts A."/>
            <person name="Otillar R.P."/>
            <person name="Terry A.Y."/>
            <person name="Boore J.L."/>
            <person name="Grigoriev I.V."/>
            <person name="Lindberg D.R."/>
            <person name="Seaver E.C."/>
            <person name="Weisblat D.A."/>
            <person name="Putnam N.H."/>
            <person name="Rokhsar D.S."/>
        </authorList>
    </citation>
    <scope>NUCLEOTIDE SEQUENCE [LARGE SCALE GENOMIC DNA]</scope>
</reference>
<dbReference type="HOGENOM" id="CLU_007257_0_5_1"/>
<evidence type="ECO:0000256" key="13">
    <source>
        <dbReference type="SAM" id="Phobius"/>
    </source>
</evidence>
<dbReference type="GeneID" id="20229806"/>
<feature type="transmembrane region" description="Helical" evidence="13">
    <location>
        <begin position="361"/>
        <end position="381"/>
    </location>
</feature>
<dbReference type="InterPro" id="IPR015683">
    <property type="entry name" value="Ionotropic_Glu_rcpt"/>
</dbReference>
<protein>
    <recommendedName>
        <fullName evidence="18">Ionotropic glutamate receptor C-terminal domain-containing protein</fullName>
    </recommendedName>
</protein>
<dbReference type="SUPFAM" id="SSF53850">
    <property type="entry name" value="Periplasmic binding protein-like II"/>
    <property type="match status" value="1"/>
</dbReference>
<dbReference type="Gene3D" id="3.40.190.10">
    <property type="entry name" value="Periplasmic binding protein-like II"/>
    <property type="match status" value="2"/>
</dbReference>
<evidence type="ECO:0000256" key="11">
    <source>
        <dbReference type="ARBA" id="ARBA00023303"/>
    </source>
</evidence>
<evidence type="ECO:0008006" key="18">
    <source>
        <dbReference type="Google" id="ProtNLM"/>
    </source>
</evidence>
<organism evidence="16 17">
    <name type="scientific">Lottia gigantea</name>
    <name type="common">Giant owl limpet</name>
    <dbReference type="NCBI Taxonomy" id="225164"/>
    <lineage>
        <taxon>Eukaryota</taxon>
        <taxon>Metazoa</taxon>
        <taxon>Spiralia</taxon>
        <taxon>Lophotrochozoa</taxon>
        <taxon>Mollusca</taxon>
        <taxon>Gastropoda</taxon>
        <taxon>Patellogastropoda</taxon>
        <taxon>Lottioidea</taxon>
        <taxon>Lottiidae</taxon>
        <taxon>Lottia</taxon>
    </lineage>
</organism>
<dbReference type="FunFam" id="3.40.190.10:FF:000078">
    <property type="entry name" value="glutamate receptor ionotropic, NMDA 3B"/>
    <property type="match status" value="1"/>
</dbReference>
<dbReference type="GO" id="GO:0015276">
    <property type="term" value="F:ligand-gated monoatomic ion channel activity"/>
    <property type="evidence" value="ECO:0007669"/>
    <property type="project" value="InterPro"/>
</dbReference>
<evidence type="ECO:0000256" key="4">
    <source>
        <dbReference type="ARBA" id="ARBA00022989"/>
    </source>
</evidence>
<keyword evidence="6" id="KW-0406">Ion transport</keyword>